<organism evidence="3 4">
    <name type="scientific">Cupriavidus basilensis OR16</name>
    <dbReference type="NCBI Taxonomy" id="1127483"/>
    <lineage>
        <taxon>Bacteria</taxon>
        <taxon>Pseudomonadati</taxon>
        <taxon>Pseudomonadota</taxon>
        <taxon>Betaproteobacteria</taxon>
        <taxon>Burkholderiales</taxon>
        <taxon>Burkholderiaceae</taxon>
        <taxon>Cupriavidus</taxon>
    </lineage>
</organism>
<dbReference type="RefSeq" id="WP_006157868.1">
    <property type="nucleotide sequence ID" value="NZ_AHJE01000023.1"/>
</dbReference>
<sequence length="139" mass="14803">MFKLSSLLSFRRALLLLGTIPLLASCALAPGMRFDPQRPLDPEDPESVPKVTQITPALVRAMKASSTPANERVEELLGSPQAYTVGIGDILSIVVWDHPELVFPTQTYTIGTAYDIPALGGAANVPGYVVSPAGTIQFP</sequence>
<accession>H1S381</accession>
<reference evidence="3 4" key="1">
    <citation type="journal article" date="2012" name="J. Bacteriol.">
        <title>De Novo Genome Project of Cupriavidus basilensis OR16.</title>
        <authorList>
            <person name="Cserhati M."/>
            <person name="Kriszt B."/>
            <person name="Szoboszlay S."/>
            <person name="Toth A."/>
            <person name="Szabo I."/>
            <person name="Tancsics A."/>
            <person name="Nagy I."/>
            <person name="Horvath B."/>
            <person name="Nagy I."/>
            <person name="Kukolya J."/>
        </authorList>
    </citation>
    <scope>NUCLEOTIDE SEQUENCE [LARGE SCALE GENOMIC DNA]</scope>
    <source>
        <strain evidence="3 4">OR16</strain>
    </source>
</reference>
<proteinExistence type="predicted"/>
<keyword evidence="1" id="KW-0732">Signal</keyword>
<dbReference type="Proteomes" id="UP000005808">
    <property type="component" value="Unassembled WGS sequence"/>
</dbReference>
<protein>
    <submittedName>
        <fullName evidence="3">Polysaccharide export outer membrane protein EpsA</fullName>
    </submittedName>
</protein>
<comment type="caution">
    <text evidence="3">The sequence shown here is derived from an EMBL/GenBank/DDBJ whole genome shotgun (WGS) entry which is preliminary data.</text>
</comment>
<dbReference type="Pfam" id="PF02563">
    <property type="entry name" value="Poly_export"/>
    <property type="match status" value="1"/>
</dbReference>
<dbReference type="PROSITE" id="PS51257">
    <property type="entry name" value="PROKAR_LIPOPROTEIN"/>
    <property type="match status" value="1"/>
</dbReference>
<dbReference type="InterPro" id="IPR003715">
    <property type="entry name" value="Poly_export_N"/>
</dbReference>
<dbReference type="Gene3D" id="3.30.1950.10">
    <property type="entry name" value="wza like domain"/>
    <property type="match status" value="1"/>
</dbReference>
<feature type="domain" description="Polysaccharide export protein N-terminal" evidence="2">
    <location>
        <begin position="79"/>
        <end position="139"/>
    </location>
</feature>
<name>H1S381_9BURK</name>
<feature type="signal peptide" evidence="1">
    <location>
        <begin position="1"/>
        <end position="29"/>
    </location>
</feature>
<evidence type="ECO:0000313" key="3">
    <source>
        <dbReference type="EMBL" id="EHP43089.1"/>
    </source>
</evidence>
<gene>
    <name evidence="3" type="ORF">OR16_10988</name>
</gene>
<dbReference type="EMBL" id="AHJE01000023">
    <property type="protein sequence ID" value="EHP43089.1"/>
    <property type="molecule type" value="Genomic_DNA"/>
</dbReference>
<dbReference type="AlphaFoldDB" id="H1S381"/>
<evidence type="ECO:0000259" key="2">
    <source>
        <dbReference type="Pfam" id="PF02563"/>
    </source>
</evidence>
<feature type="chain" id="PRO_5003553150" evidence="1">
    <location>
        <begin position="30"/>
        <end position="139"/>
    </location>
</feature>
<evidence type="ECO:0000313" key="4">
    <source>
        <dbReference type="Proteomes" id="UP000005808"/>
    </source>
</evidence>
<evidence type="ECO:0000256" key="1">
    <source>
        <dbReference type="SAM" id="SignalP"/>
    </source>
</evidence>
<dbReference type="PATRIC" id="fig|1127483.3.peg.2199"/>